<name>A0ABU5XMM5_9MYCO</name>
<proteinExistence type="predicted"/>
<comment type="caution">
    <text evidence="1">The sequence shown here is derived from an EMBL/GenBank/DDBJ whole genome shotgun (WGS) entry which is preliminary data.</text>
</comment>
<dbReference type="Proteomes" id="UP001299596">
    <property type="component" value="Unassembled WGS sequence"/>
</dbReference>
<accession>A0ABU5XMM5</accession>
<evidence type="ECO:0000313" key="2">
    <source>
        <dbReference type="Proteomes" id="UP001299596"/>
    </source>
</evidence>
<keyword evidence="2" id="KW-1185">Reference proteome</keyword>
<sequence length="114" mass="12022">MTATLSVHGSSSGWQATASFDSAAAAEAFAASFPKSAGLKIHGANATSRAILRGDAVNGGVNETGVRRYQSLIAHAQQLGITIEWHDHATTRIILIPQDEFETAVFGSERIQVT</sequence>
<evidence type="ECO:0000313" key="1">
    <source>
        <dbReference type="EMBL" id="MEB3023007.1"/>
    </source>
</evidence>
<reference evidence="1 2" key="1">
    <citation type="submission" date="2023-12" db="EMBL/GenBank/DDBJ databases">
        <title>Description of new species of Mycobacterium terrae complex isolated from sewage at the Sao Paulo Zoological Park Foundation in Brazil.</title>
        <authorList>
            <person name="Romagnoli C.L."/>
            <person name="Conceicao E.C."/>
            <person name="Machado E."/>
            <person name="Barreto L.B.P.F."/>
            <person name="Sharma A."/>
            <person name="Silva N.M."/>
            <person name="Marques L.E."/>
            <person name="Juliana M.A."/>
            <person name="Lourenco M.C.S."/>
            <person name="Digiampietri L.A."/>
            <person name="Suffys P.N."/>
            <person name="Viana-Niero C."/>
        </authorList>
    </citation>
    <scope>NUCLEOTIDE SEQUENCE [LARGE SCALE GENOMIC DNA]</scope>
    <source>
        <strain evidence="1 2">MYC098</strain>
    </source>
</reference>
<protein>
    <submittedName>
        <fullName evidence="1">Uncharacterized protein</fullName>
    </submittedName>
</protein>
<organism evidence="1 2">
    <name type="scientific">[Mycobacterium] crassicus</name>
    <dbReference type="NCBI Taxonomy" id="2872309"/>
    <lineage>
        <taxon>Bacteria</taxon>
        <taxon>Bacillati</taxon>
        <taxon>Actinomycetota</taxon>
        <taxon>Actinomycetes</taxon>
        <taxon>Mycobacteriales</taxon>
        <taxon>Mycobacteriaceae</taxon>
        <taxon>Mycolicibacter</taxon>
    </lineage>
</organism>
<gene>
    <name evidence="1" type="ORF">K6T79_18350</name>
</gene>
<dbReference type="EMBL" id="JAYJJR010000013">
    <property type="protein sequence ID" value="MEB3023007.1"/>
    <property type="molecule type" value="Genomic_DNA"/>
</dbReference>
<dbReference type="RefSeq" id="WP_329780270.1">
    <property type="nucleotide sequence ID" value="NZ_JAYJJR010000013.1"/>
</dbReference>